<reference evidence="2" key="6">
    <citation type="journal article" date="2017" name="Nat. Commun.">
        <title>Evolutionary dynamics and genomic features of the Elizabethkingia anophelis 2015 to 2016 Wisconsin outbreak strain.</title>
        <authorList>
            <person name="Perrin A."/>
            <person name="Larsonneur E."/>
            <person name="Nicholson A.C."/>
            <person name="Edwards D.J."/>
            <person name="Gundlach K.M."/>
            <person name="Whitney A.M."/>
            <person name="Gulvik C.A."/>
            <person name="Bell M.E."/>
            <person name="Rendueles O."/>
            <person name="Cury J."/>
            <person name="Hugon P."/>
            <person name="Clermont D."/>
            <person name="Enouf V."/>
            <person name="Loparev V."/>
            <person name="Juieng P."/>
            <person name="Monson T."/>
            <person name="Warshauer D."/>
            <person name="Elbadawi L.I."/>
            <person name="Walters M.S."/>
            <person name="Crist M.B."/>
            <person name="Noble-Wang J."/>
            <person name="Borlaug G."/>
            <person name="Rocha E.P.C."/>
            <person name="Criscuolo A."/>
            <person name="Touchon M."/>
            <person name="Davis J.P."/>
            <person name="Holt K.E."/>
            <person name="McQuiston J.R."/>
            <person name="Brisse S."/>
        </authorList>
    </citation>
    <scope>NUCLEOTIDE SEQUENCE</scope>
</reference>
<proteinExistence type="predicted"/>
<dbReference type="EMBL" id="BK010591">
    <property type="protein sequence ID" value="DAC74604.1"/>
    <property type="molecule type" value="Genomic_DNA"/>
</dbReference>
<reference evidence="2" key="3">
    <citation type="journal article" date="2016" name="Genome Announc.">
        <title>Complete Genome Sequences of Four Strains from the 2015-2016 Elizabethkingia anophelis Outbreak.</title>
        <authorList>
            <person name="Nicholson A.C."/>
            <person name="Whitney A.M."/>
            <person name="Emery B.D."/>
            <person name="Bell M.E."/>
            <person name="Gartin J.T."/>
            <person name="Humrighouse B.W."/>
            <person name="Loparev V.N."/>
            <person name="Batra D."/>
            <person name="Sheth M."/>
            <person name="Rowe L.A."/>
            <person name="Juieng P."/>
            <person name="Knipe K."/>
            <person name="Gulvik C."/>
            <person name="McQuiston J.R."/>
        </authorList>
    </citation>
    <scope>NUCLEOTIDE SEQUENCE</scope>
</reference>
<reference evidence="2" key="5">
    <citation type="journal article" date="2017" name="Genome Announc.">
        <title>Complete Circularized Genome Sequences of Four Strains of Elizabethkingia anophelis, Including Two Novel Strains Isolated from Wild-Caught Anopheles sinensis.</title>
        <authorList>
            <person name="Pei D."/>
            <person name="Nicholson A.C."/>
            <person name="Jiang J."/>
            <person name="Chen H."/>
            <person name="Whitney A.M."/>
            <person name="Villarma A."/>
            <person name="Bell M."/>
            <person name="Humrighouse B."/>
            <person name="Rowe L.A."/>
            <person name="Sheth M."/>
            <person name="Batra D."/>
            <person name="Juieng P."/>
            <person name="Loparev V.N."/>
            <person name="McQuiston J.R."/>
            <person name="Lan Y."/>
            <person name="Ma Y."/>
            <person name="Xu J."/>
        </authorList>
    </citation>
    <scope>NUCLEOTIDE SEQUENCE</scope>
</reference>
<feature type="transmembrane region" description="Helical" evidence="1">
    <location>
        <begin position="21"/>
        <end position="50"/>
    </location>
</feature>
<dbReference type="AlphaFoldDB" id="A0A455ZD78"/>
<protein>
    <submittedName>
        <fullName evidence="2">Uncharacterized protein</fullName>
    </submittedName>
</protein>
<name>A0A455ZD78_9FLAO</name>
<keyword evidence="1" id="KW-1133">Transmembrane helix</keyword>
<sequence length="55" mass="6200">MKVSKEKEQWSSKIKKAALAILLFLLFAASVKLGGFAGLLIGFVFFFLFFQLISR</sequence>
<keyword evidence="1" id="KW-0472">Membrane</keyword>
<reference evidence="2" key="1">
    <citation type="journal article" date="2014" name="Genome Biol. Evol.">
        <title>Comparative genomic analysis of malaria mosquito vector-associated novel pathogen Elizabethkingia anophelis.</title>
        <authorList>
            <person name="Teo J."/>
            <person name="Tan S.Y."/>
            <person name="Liu Y."/>
            <person name="Tay M."/>
            <person name="Ding Y."/>
            <person name="Li Y."/>
            <person name="Kjelleberg S."/>
            <person name="Givskov M."/>
            <person name="Lin R.T."/>
            <person name="Yang L."/>
        </authorList>
    </citation>
    <scope>NUCLEOTIDE SEQUENCE</scope>
</reference>
<dbReference type="RefSeq" id="WP_158542122.1">
    <property type="nucleotide sequence ID" value="NZ_MAHA01000013.1"/>
</dbReference>
<reference evidence="2" key="8">
    <citation type="journal article" date="2018" name="J. ISSAAS">
        <title>In Silico Identification of Three Types of Integrative and Conjugative Elements (ICEs) in Elizabethkingia anophelis Strains Isolated from Around the World.</title>
        <authorList>
            <person name="Xu J."/>
            <person name="Pei D."/>
            <person name="Nicholson A."/>
            <person name="Lan Y."/>
            <person name="Xia Q."/>
        </authorList>
    </citation>
    <scope>NUCLEOTIDE SEQUENCE</scope>
</reference>
<accession>A0A455ZD78</accession>
<reference evidence="2" key="4">
    <citation type="journal article" date="2016" name="Sci. Rep.">
        <title>Genomic epidemiology and global diversity of the emerging bacterial pathogen Elizabethkingia anophelis.</title>
        <authorList>
            <person name="Breurec S."/>
            <person name="Criscuolo A."/>
            <person name="Diancourt L."/>
            <person name="Rendueles O."/>
            <person name="Vandenbogaert M."/>
            <person name="Passet V."/>
            <person name="Caro V."/>
            <person name="Rocha E.P."/>
            <person name="Touchon M."/>
            <person name="Brisse S."/>
        </authorList>
    </citation>
    <scope>NUCLEOTIDE SEQUENCE</scope>
</reference>
<reference evidence="2" key="2">
    <citation type="journal article" date="2014" name="PLoS ONE">
        <title>Insights from the genome annotation of Elizabethkingia anophelis from the malaria vector Anopheles gambiae.</title>
        <authorList>
            <person name="Kukutla P."/>
            <person name="Lindberg B.G."/>
            <person name="Pei D."/>
            <person name="Rayl M."/>
            <person name="Yu W."/>
            <person name="Steritz M."/>
            <person name="Faye I."/>
            <person name="Xu J."/>
        </authorList>
    </citation>
    <scope>NUCLEOTIDE SEQUENCE</scope>
</reference>
<evidence type="ECO:0000313" key="2">
    <source>
        <dbReference type="EMBL" id="DAC74604.1"/>
    </source>
</evidence>
<reference evidence="2" key="7">
    <citation type="journal article" date="2017" name="Sci. Rep.">
        <title>Genomic features, phylogenetic relationships, and comparative genomics of Elizabethkingia anophelis strain EM361-97 isolated in Taiwan.</title>
        <authorList>
            <person name="Lin J.N."/>
            <person name="Lai C.H."/>
            <person name="Yang C.H."/>
            <person name="Huang Y.H."/>
            <person name="Lin H.H."/>
        </authorList>
    </citation>
    <scope>NUCLEOTIDE SEQUENCE</scope>
</reference>
<keyword evidence="1" id="KW-0812">Transmembrane</keyword>
<organism evidence="2">
    <name type="scientific">Elizabethkingia anophelis</name>
    <dbReference type="NCBI Taxonomy" id="1117645"/>
    <lineage>
        <taxon>Bacteria</taxon>
        <taxon>Pseudomonadati</taxon>
        <taxon>Bacteroidota</taxon>
        <taxon>Flavobacteriia</taxon>
        <taxon>Flavobacteriales</taxon>
        <taxon>Weeksellaceae</taxon>
        <taxon>Elizabethkingia</taxon>
    </lineage>
</organism>
<evidence type="ECO:0000256" key="1">
    <source>
        <dbReference type="SAM" id="Phobius"/>
    </source>
</evidence>